<keyword evidence="3" id="KW-0732">Signal</keyword>
<dbReference type="Pfam" id="PF03489">
    <property type="entry name" value="SapB_2"/>
    <property type="match status" value="1"/>
</dbReference>
<keyword evidence="6" id="KW-1185">Reference proteome</keyword>
<evidence type="ECO:0000256" key="2">
    <source>
        <dbReference type="ARBA" id="ARBA00023180"/>
    </source>
</evidence>
<dbReference type="InterPro" id="IPR008139">
    <property type="entry name" value="SaposinB_dom"/>
</dbReference>
<feature type="signal peptide" evidence="3">
    <location>
        <begin position="1"/>
        <end position="18"/>
    </location>
</feature>
<dbReference type="AlphaFoldDB" id="A0AAD5E1B1"/>
<reference evidence="5" key="1">
    <citation type="submission" date="2020-11" db="EMBL/GenBank/DDBJ databases">
        <title>Chlorella ohadii genome sequencing and assembly.</title>
        <authorList>
            <person name="Murik O."/>
            <person name="Treves H."/>
            <person name="Kedem I."/>
            <person name="Shotland Y."/>
            <person name="Kaplan A."/>
        </authorList>
    </citation>
    <scope>NUCLEOTIDE SEQUENCE</scope>
    <source>
        <strain evidence="5">1</strain>
    </source>
</reference>
<feature type="domain" description="Saposin B-type" evidence="4">
    <location>
        <begin position="40"/>
        <end position="122"/>
    </location>
</feature>
<dbReference type="GO" id="GO:0006665">
    <property type="term" value="P:sphingolipid metabolic process"/>
    <property type="evidence" value="ECO:0007669"/>
    <property type="project" value="InterPro"/>
</dbReference>
<sequence>MARSVLLFCGLLAAVASAAPVITSANNPHFRTLRPEPALNQSPCDYCQDVVKTLDEFVSDPQTQQTVSKYIEAAVCAGLPDNFKQMCKQEVPVLVASFAQPIAEALDPHDLCGLLGVCSGDKGLAQVTPFDCPVCRVAVQMFVARLQDKEARAQDKEARAQVEGVMRAACVASNLPPEGKAKCDSDVTDLFAALDGLLHDVDAQGVCSVFDFCPQAEGSRPAPEALRTLRSALSALGTGAPAAHAVGAVPLRDQCQSCKTIVMEAAAILQDPKTQAELLEYAKQGCTIFQDFKDQCEAYVTLYGPLVFNMLISYLQPDFLCARLGYCPVGPPPLVVS</sequence>
<dbReference type="InterPro" id="IPR008373">
    <property type="entry name" value="Saposin"/>
</dbReference>
<evidence type="ECO:0000259" key="4">
    <source>
        <dbReference type="PROSITE" id="PS50015"/>
    </source>
</evidence>
<dbReference type="InterPro" id="IPR011001">
    <property type="entry name" value="Saposin-like"/>
</dbReference>
<dbReference type="GO" id="GO:0005764">
    <property type="term" value="C:lysosome"/>
    <property type="evidence" value="ECO:0007669"/>
    <property type="project" value="InterPro"/>
</dbReference>
<dbReference type="PANTHER" id="PTHR11480:SF3">
    <property type="entry name" value="BCDNA.GH08312"/>
    <property type="match status" value="1"/>
</dbReference>
<dbReference type="PRINTS" id="PR01797">
    <property type="entry name" value="SAPOSIN"/>
</dbReference>
<gene>
    <name evidence="5" type="ORF">COHA_002017</name>
</gene>
<dbReference type="Pfam" id="PF05184">
    <property type="entry name" value="SapB_1"/>
    <property type="match status" value="2"/>
</dbReference>
<dbReference type="Proteomes" id="UP001205105">
    <property type="component" value="Unassembled WGS sequence"/>
</dbReference>
<dbReference type="SMART" id="SM00741">
    <property type="entry name" value="SapB"/>
    <property type="match status" value="3"/>
</dbReference>
<dbReference type="PROSITE" id="PS50015">
    <property type="entry name" value="SAP_B"/>
    <property type="match status" value="3"/>
</dbReference>
<evidence type="ECO:0000313" key="5">
    <source>
        <dbReference type="EMBL" id="KAI7844424.1"/>
    </source>
</evidence>
<proteinExistence type="predicted"/>
<dbReference type="EMBL" id="JADXDR010000031">
    <property type="protein sequence ID" value="KAI7844424.1"/>
    <property type="molecule type" value="Genomic_DNA"/>
</dbReference>
<dbReference type="InterPro" id="IPR007856">
    <property type="entry name" value="SapB_1"/>
</dbReference>
<name>A0AAD5E1B1_9CHLO</name>
<dbReference type="Gene3D" id="1.10.225.10">
    <property type="entry name" value="Saposin-like"/>
    <property type="match status" value="3"/>
</dbReference>
<dbReference type="InterPro" id="IPR051428">
    <property type="entry name" value="Sphingo_Act-Surfact_Prot"/>
</dbReference>
<evidence type="ECO:0000256" key="3">
    <source>
        <dbReference type="SAM" id="SignalP"/>
    </source>
</evidence>
<dbReference type="GO" id="GO:0016020">
    <property type="term" value="C:membrane"/>
    <property type="evidence" value="ECO:0007669"/>
    <property type="project" value="GOC"/>
</dbReference>
<accession>A0AAD5E1B1</accession>
<protein>
    <recommendedName>
        <fullName evidence="4">Saposin B-type domain-containing protein</fullName>
    </recommendedName>
</protein>
<evidence type="ECO:0000256" key="1">
    <source>
        <dbReference type="ARBA" id="ARBA00023157"/>
    </source>
</evidence>
<feature type="chain" id="PRO_5042020760" description="Saposin B-type domain-containing protein" evidence="3">
    <location>
        <begin position="19"/>
        <end position="337"/>
    </location>
</feature>
<evidence type="ECO:0000313" key="6">
    <source>
        <dbReference type="Proteomes" id="UP001205105"/>
    </source>
</evidence>
<keyword evidence="2" id="KW-0325">Glycoprotein</keyword>
<dbReference type="PANTHER" id="PTHR11480">
    <property type="entry name" value="SAPOSIN-RELATED"/>
    <property type="match status" value="1"/>
</dbReference>
<feature type="domain" description="Saposin B-type" evidence="4">
    <location>
        <begin position="128"/>
        <end position="217"/>
    </location>
</feature>
<organism evidence="5 6">
    <name type="scientific">Chlorella ohadii</name>
    <dbReference type="NCBI Taxonomy" id="2649997"/>
    <lineage>
        <taxon>Eukaryota</taxon>
        <taxon>Viridiplantae</taxon>
        <taxon>Chlorophyta</taxon>
        <taxon>core chlorophytes</taxon>
        <taxon>Trebouxiophyceae</taxon>
        <taxon>Chlorellales</taxon>
        <taxon>Chlorellaceae</taxon>
        <taxon>Chlorella clade</taxon>
        <taxon>Chlorella</taxon>
    </lineage>
</organism>
<keyword evidence="1" id="KW-1015">Disulfide bond</keyword>
<dbReference type="InterPro" id="IPR008138">
    <property type="entry name" value="SapB_2"/>
</dbReference>
<dbReference type="SUPFAM" id="SSF47862">
    <property type="entry name" value="Saposin"/>
    <property type="match status" value="2"/>
</dbReference>
<comment type="caution">
    <text evidence="5">The sequence shown here is derived from an EMBL/GenBank/DDBJ whole genome shotgun (WGS) entry which is preliminary data.</text>
</comment>
<feature type="domain" description="Saposin B-type" evidence="4">
    <location>
        <begin position="251"/>
        <end position="331"/>
    </location>
</feature>